<evidence type="ECO:0000256" key="1">
    <source>
        <dbReference type="SAM" id="MobiDB-lite"/>
    </source>
</evidence>
<dbReference type="EMBL" id="LT991976">
    <property type="protein sequence ID" value="SPK71971.1"/>
    <property type="molecule type" value="Genomic_DNA"/>
</dbReference>
<sequence>MRPGLIQGGPRDHKAADHKEEVDPNISLAQQVGCAERKCCGKGIEVILHVVGDNPHGRNPPKHLQRLKFHYGRLSVGPVLRTFFHMRLGALSTERMRWAPLRKKAFGSEDELKVAPSDLP</sequence>
<feature type="region of interest" description="Disordered" evidence="1">
    <location>
        <begin position="1"/>
        <end position="20"/>
    </location>
</feature>
<organism evidence="2 3">
    <name type="scientific">Cupriavidus taiwanensis</name>
    <dbReference type="NCBI Taxonomy" id="164546"/>
    <lineage>
        <taxon>Bacteria</taxon>
        <taxon>Pseudomonadati</taxon>
        <taxon>Pseudomonadota</taxon>
        <taxon>Betaproteobacteria</taxon>
        <taxon>Burkholderiales</taxon>
        <taxon>Burkholderiaceae</taxon>
        <taxon>Cupriavidus</taxon>
    </lineage>
</organism>
<protein>
    <submittedName>
        <fullName evidence="2">Uncharacterized protein</fullName>
    </submittedName>
</protein>
<proteinExistence type="predicted"/>
<reference evidence="2 3" key="1">
    <citation type="submission" date="2018-01" db="EMBL/GenBank/DDBJ databases">
        <authorList>
            <person name="Gaut B.S."/>
            <person name="Morton B.R."/>
            <person name="Clegg M.T."/>
            <person name="Duvall M.R."/>
        </authorList>
    </citation>
    <scope>NUCLEOTIDE SEQUENCE [LARGE SCALE GENOMIC DNA]</scope>
    <source>
        <strain evidence="2">Cupriavidus taiwanensis LMG 19425</strain>
    </source>
</reference>
<accession>A0A375IDG4</accession>
<dbReference type="Proteomes" id="UP000255505">
    <property type="component" value="Chromosome I"/>
</dbReference>
<gene>
    <name evidence="2" type="ORF">CT19425_60089</name>
</gene>
<evidence type="ECO:0000313" key="2">
    <source>
        <dbReference type="EMBL" id="SPK71971.1"/>
    </source>
</evidence>
<name>A0A375IDG4_9BURK</name>
<feature type="compositionally biased region" description="Basic and acidic residues" evidence="1">
    <location>
        <begin position="10"/>
        <end position="20"/>
    </location>
</feature>
<dbReference type="AlphaFoldDB" id="A0A375IDG4"/>
<evidence type="ECO:0000313" key="3">
    <source>
        <dbReference type="Proteomes" id="UP000255505"/>
    </source>
</evidence>